<dbReference type="InParanoid" id="A0A7J7CVK4"/>
<proteinExistence type="predicted"/>
<accession>A0A7J7CVK4</accession>
<sequence>MSNLQENINFKKFKNGGFQLRGEQDKLWGGSSANGENCVSPHIVLDNDFIQSFGADCYTPSPVDSSYDRFVDEFSTGSSPVKASTSTPGSTNTGGSRKRKRMTQDTIDPKFDKLCQQLQMVSEKQFSYLSTKQEYYDVKKEVAKKVENVHPIPVVQPVQPLMPVDPSYDASIKALVDMNITAENPALFYFAVQLFNTNSQRQLFLALPESARLGYIELLFKQHDGKAPIG</sequence>
<keyword evidence="3" id="KW-1185">Reference proteome</keyword>
<evidence type="ECO:0000313" key="3">
    <source>
        <dbReference type="Proteomes" id="UP000593562"/>
    </source>
</evidence>
<evidence type="ECO:0000256" key="1">
    <source>
        <dbReference type="SAM" id="MobiDB-lite"/>
    </source>
</evidence>
<comment type="caution">
    <text evidence="2">The sequence shown here is derived from an EMBL/GenBank/DDBJ whole genome shotgun (WGS) entry which is preliminary data.</text>
</comment>
<gene>
    <name evidence="2" type="ORF">HS088_TW13G00862</name>
</gene>
<dbReference type="AlphaFoldDB" id="A0A7J7CVK4"/>
<reference evidence="2 3" key="1">
    <citation type="journal article" date="2020" name="Nat. Commun.">
        <title>Genome of Tripterygium wilfordii and identification of cytochrome P450 involved in triptolide biosynthesis.</title>
        <authorList>
            <person name="Tu L."/>
            <person name="Su P."/>
            <person name="Zhang Z."/>
            <person name="Gao L."/>
            <person name="Wang J."/>
            <person name="Hu T."/>
            <person name="Zhou J."/>
            <person name="Zhang Y."/>
            <person name="Zhao Y."/>
            <person name="Liu Y."/>
            <person name="Song Y."/>
            <person name="Tong Y."/>
            <person name="Lu Y."/>
            <person name="Yang J."/>
            <person name="Xu C."/>
            <person name="Jia M."/>
            <person name="Peters R.J."/>
            <person name="Huang L."/>
            <person name="Gao W."/>
        </authorList>
    </citation>
    <scope>NUCLEOTIDE SEQUENCE [LARGE SCALE GENOMIC DNA]</scope>
    <source>
        <strain evidence="3">cv. XIE 37</strain>
        <tissue evidence="2">Leaf</tissue>
    </source>
</reference>
<protein>
    <submittedName>
        <fullName evidence="2">Uncharacterized protein</fullName>
    </submittedName>
</protein>
<feature type="compositionally biased region" description="Low complexity" evidence="1">
    <location>
        <begin position="84"/>
        <end position="95"/>
    </location>
</feature>
<feature type="region of interest" description="Disordered" evidence="1">
    <location>
        <begin position="76"/>
        <end position="103"/>
    </location>
</feature>
<evidence type="ECO:0000313" key="2">
    <source>
        <dbReference type="EMBL" id="KAF5737969.1"/>
    </source>
</evidence>
<name>A0A7J7CVK4_TRIWF</name>
<dbReference type="EMBL" id="JAAARO010000013">
    <property type="protein sequence ID" value="KAF5737969.1"/>
    <property type="molecule type" value="Genomic_DNA"/>
</dbReference>
<dbReference type="Proteomes" id="UP000593562">
    <property type="component" value="Unassembled WGS sequence"/>
</dbReference>
<organism evidence="2 3">
    <name type="scientific">Tripterygium wilfordii</name>
    <name type="common">Thunder God vine</name>
    <dbReference type="NCBI Taxonomy" id="458696"/>
    <lineage>
        <taxon>Eukaryota</taxon>
        <taxon>Viridiplantae</taxon>
        <taxon>Streptophyta</taxon>
        <taxon>Embryophyta</taxon>
        <taxon>Tracheophyta</taxon>
        <taxon>Spermatophyta</taxon>
        <taxon>Magnoliopsida</taxon>
        <taxon>eudicotyledons</taxon>
        <taxon>Gunneridae</taxon>
        <taxon>Pentapetalae</taxon>
        <taxon>rosids</taxon>
        <taxon>fabids</taxon>
        <taxon>Celastrales</taxon>
        <taxon>Celastraceae</taxon>
        <taxon>Tripterygium</taxon>
    </lineage>
</organism>